<name>A0ACC5Y0I3_9TELE</name>
<dbReference type="Proteomes" id="UP000830395">
    <property type="component" value="Chromosome 1"/>
</dbReference>
<keyword evidence="2" id="KW-1185">Reference proteome</keyword>
<accession>A0ACC5Y0I3</accession>
<dbReference type="EMBL" id="CM040975">
    <property type="protein sequence ID" value="MCJ8728857.1"/>
    <property type="molecule type" value="Genomic_DNA"/>
</dbReference>
<proteinExistence type="predicted"/>
<evidence type="ECO:0000313" key="1">
    <source>
        <dbReference type="EMBL" id="MCJ8728857.1"/>
    </source>
</evidence>
<comment type="caution">
    <text evidence="1">The sequence shown here is derived from an EMBL/GenBank/DDBJ whole genome shotgun (WGS) entry which is preliminary data.</text>
</comment>
<gene>
    <name evidence="1" type="ORF">PDJAM_G00008860</name>
</gene>
<sequence length="126" mass="14620">MHMCTRRGSCFKDVSVVDLPLRFDQRWLRSLKTRLRVTELLRLMPAFPTLTRHETASRTTLIFTGVIRHCQQKDRTLLPVNGIRGSTRACALSAGLRSGMDRFRMEASLERSEQPVVTFFLDYLIY</sequence>
<organism evidence="1 2">
    <name type="scientific">Pangasius djambal</name>
    <dbReference type="NCBI Taxonomy" id="1691987"/>
    <lineage>
        <taxon>Eukaryota</taxon>
        <taxon>Metazoa</taxon>
        <taxon>Chordata</taxon>
        <taxon>Craniata</taxon>
        <taxon>Vertebrata</taxon>
        <taxon>Euteleostomi</taxon>
        <taxon>Actinopterygii</taxon>
        <taxon>Neopterygii</taxon>
        <taxon>Teleostei</taxon>
        <taxon>Ostariophysi</taxon>
        <taxon>Siluriformes</taxon>
        <taxon>Pangasiidae</taxon>
        <taxon>Pangasius</taxon>
    </lineage>
</organism>
<protein>
    <submittedName>
        <fullName evidence="1">Uncharacterized protein</fullName>
    </submittedName>
</protein>
<reference evidence="1" key="1">
    <citation type="submission" date="2020-02" db="EMBL/GenBank/DDBJ databases">
        <title>Genome sequencing of the panga catfish, Pangasius djambal.</title>
        <authorList>
            <person name="Wen M."/>
            <person name="Zahm M."/>
            <person name="Roques C."/>
            <person name="Cabau C."/>
            <person name="Klopp C."/>
            <person name="Donnadieu C."/>
            <person name="Jouanno E."/>
            <person name="Avarre J.-C."/>
            <person name="Campet M."/>
            <person name="Ha T."/>
            <person name="Dugue R."/>
            <person name="Lampietro C."/>
            <person name="Louis A."/>
            <person name="Herpin A."/>
            <person name="Echchiki A."/>
            <person name="Berthelot C."/>
            <person name="Parey E."/>
            <person name="Roest-Crollius H."/>
            <person name="Braasch I."/>
            <person name="Postlethwait J.H."/>
            <person name="Bobe J."/>
            <person name="Montfort J."/>
            <person name="Bouchez O."/>
            <person name="Begum T."/>
            <person name="Schartl M."/>
            <person name="Gustiano R."/>
            <person name="Guiguen Y."/>
        </authorList>
    </citation>
    <scope>NUCLEOTIDE SEQUENCE</scope>
    <source>
        <strain evidence="1">Pdj_M5554</strain>
    </source>
</reference>
<evidence type="ECO:0000313" key="2">
    <source>
        <dbReference type="Proteomes" id="UP000830395"/>
    </source>
</evidence>